<protein>
    <recommendedName>
        <fullName evidence="8">Major facilitator superfamily (MFS) profile domain-containing protein</fullName>
    </recommendedName>
</protein>
<sequence length="429" mass="46984">MFKNSYYSAKFQVILVGLICFCVPGMFNALNSMGGGGQIDDTTGSKANTALYTTFTIFGLLGGAIVNLLGVRITIFASALTYALYSGSYIYYNHTLNPGFTIAAGAILGIGAGILWAGQGMIMTSYPLENEKGNFIFIFWSIFNMGAVIGSIIPVVVNSPGKLSDAGYIAFTAIEVLGSFLALTLAPPTKVIRSNGTSVIATKHENVIGEFVEILKLFGNPSMITLFFLSFSSNFFYSYQFNEFNGPHFTSRSRGFNNIFYWLAQMVGAYVLSRILDSNMSRRKRAYYGTTINAVLFNVVWIATIFAYKNLAGIRNKTEPEFDFTKTGGKYTGYIILYTLMGLGDATWQSLAYWLIGSLSNDSTVLSRYVGFYKGVQSAGAAVSWAIDAGGMKSSNQLIFNMVVLNISIPFMYYLCAKTTETNETDEKV</sequence>
<dbReference type="AlphaFoldDB" id="A0A2T9Y187"/>
<keyword evidence="7" id="KW-1185">Reference proteome</keyword>
<feature type="transmembrane region" description="Helical" evidence="5">
    <location>
        <begin position="12"/>
        <end position="30"/>
    </location>
</feature>
<proteinExistence type="predicted"/>
<dbReference type="InterPro" id="IPR010291">
    <property type="entry name" value="Ion_channel_UNC-93"/>
</dbReference>
<dbReference type="EMBL" id="MBFR01000732">
    <property type="protein sequence ID" value="PVU86080.1"/>
    <property type="molecule type" value="Genomic_DNA"/>
</dbReference>
<keyword evidence="2 5" id="KW-0812">Transmembrane</keyword>
<gene>
    <name evidence="6" type="ORF">BB561_006817</name>
</gene>
<dbReference type="InterPro" id="IPR051617">
    <property type="entry name" value="UNC-93-like_regulator"/>
</dbReference>
<dbReference type="PANTHER" id="PTHR23294:SF59">
    <property type="entry name" value="UNC93-LIKE PROTEIN C922.05C"/>
    <property type="match status" value="1"/>
</dbReference>
<evidence type="ECO:0000256" key="5">
    <source>
        <dbReference type="SAM" id="Phobius"/>
    </source>
</evidence>
<comment type="subcellular location">
    <subcellularLocation>
        <location evidence="1">Membrane</location>
        <topology evidence="1">Multi-pass membrane protein</topology>
    </subcellularLocation>
</comment>
<evidence type="ECO:0000256" key="1">
    <source>
        <dbReference type="ARBA" id="ARBA00004141"/>
    </source>
</evidence>
<feature type="transmembrane region" description="Helical" evidence="5">
    <location>
        <begin position="288"/>
        <end position="311"/>
    </location>
</feature>
<evidence type="ECO:0000256" key="4">
    <source>
        <dbReference type="ARBA" id="ARBA00023136"/>
    </source>
</evidence>
<feature type="transmembrane region" description="Helical" evidence="5">
    <location>
        <begin position="50"/>
        <end position="68"/>
    </location>
</feature>
<evidence type="ECO:0000313" key="6">
    <source>
        <dbReference type="EMBL" id="PVU86080.1"/>
    </source>
</evidence>
<dbReference type="InterPro" id="IPR036259">
    <property type="entry name" value="MFS_trans_sf"/>
</dbReference>
<dbReference type="Pfam" id="PF05978">
    <property type="entry name" value="UNC-93"/>
    <property type="match status" value="1"/>
</dbReference>
<keyword evidence="4 5" id="KW-0472">Membrane</keyword>
<feature type="transmembrane region" description="Helical" evidence="5">
    <location>
        <begin position="168"/>
        <end position="186"/>
    </location>
</feature>
<evidence type="ECO:0000256" key="2">
    <source>
        <dbReference type="ARBA" id="ARBA00022692"/>
    </source>
</evidence>
<feature type="transmembrane region" description="Helical" evidence="5">
    <location>
        <begin position="331"/>
        <end position="356"/>
    </location>
</feature>
<feature type="transmembrane region" description="Helical" evidence="5">
    <location>
        <begin position="259"/>
        <end position="276"/>
    </location>
</feature>
<evidence type="ECO:0008006" key="8">
    <source>
        <dbReference type="Google" id="ProtNLM"/>
    </source>
</evidence>
<dbReference type="Gene3D" id="1.20.1250.20">
    <property type="entry name" value="MFS general substrate transporter like domains"/>
    <property type="match status" value="1"/>
</dbReference>
<accession>A0A2T9Y187</accession>
<organism evidence="6 7">
    <name type="scientific">Smittium simulii</name>
    <dbReference type="NCBI Taxonomy" id="133385"/>
    <lineage>
        <taxon>Eukaryota</taxon>
        <taxon>Fungi</taxon>
        <taxon>Fungi incertae sedis</taxon>
        <taxon>Zoopagomycota</taxon>
        <taxon>Kickxellomycotina</taxon>
        <taxon>Harpellomycetes</taxon>
        <taxon>Harpellales</taxon>
        <taxon>Legeriomycetaceae</taxon>
        <taxon>Smittium</taxon>
    </lineage>
</organism>
<feature type="transmembrane region" description="Helical" evidence="5">
    <location>
        <begin position="398"/>
        <end position="415"/>
    </location>
</feature>
<dbReference type="GO" id="GO:0016020">
    <property type="term" value="C:membrane"/>
    <property type="evidence" value="ECO:0007669"/>
    <property type="project" value="UniProtKB-SubCell"/>
</dbReference>
<dbReference type="Proteomes" id="UP000245383">
    <property type="component" value="Unassembled WGS sequence"/>
</dbReference>
<evidence type="ECO:0000313" key="7">
    <source>
        <dbReference type="Proteomes" id="UP000245383"/>
    </source>
</evidence>
<evidence type="ECO:0000256" key="3">
    <source>
        <dbReference type="ARBA" id="ARBA00022989"/>
    </source>
</evidence>
<dbReference type="SUPFAM" id="SSF103473">
    <property type="entry name" value="MFS general substrate transporter"/>
    <property type="match status" value="1"/>
</dbReference>
<dbReference type="OrthoDB" id="196103at2759"/>
<feature type="transmembrane region" description="Helical" evidence="5">
    <location>
        <begin position="98"/>
        <end position="123"/>
    </location>
</feature>
<comment type="caution">
    <text evidence="6">The sequence shown here is derived from an EMBL/GenBank/DDBJ whole genome shotgun (WGS) entry which is preliminary data.</text>
</comment>
<name>A0A2T9Y187_9FUNG</name>
<feature type="transmembrane region" description="Helical" evidence="5">
    <location>
        <begin position="135"/>
        <end position="156"/>
    </location>
</feature>
<feature type="transmembrane region" description="Helical" evidence="5">
    <location>
        <begin position="75"/>
        <end position="92"/>
    </location>
</feature>
<dbReference type="PANTHER" id="PTHR23294">
    <property type="entry name" value="ET TRANSLATION PRODUCT-RELATED"/>
    <property type="match status" value="1"/>
</dbReference>
<reference evidence="6 7" key="1">
    <citation type="journal article" date="2018" name="MBio">
        <title>Comparative Genomics Reveals the Core Gene Toolbox for the Fungus-Insect Symbiosis.</title>
        <authorList>
            <person name="Wang Y."/>
            <person name="Stata M."/>
            <person name="Wang W."/>
            <person name="Stajich J.E."/>
            <person name="White M.M."/>
            <person name="Moncalvo J.M."/>
        </authorList>
    </citation>
    <scope>NUCLEOTIDE SEQUENCE [LARGE SCALE GENOMIC DNA]</scope>
    <source>
        <strain evidence="6 7">SWE-8-4</strain>
    </source>
</reference>
<keyword evidence="3 5" id="KW-1133">Transmembrane helix</keyword>